<organism evidence="2 3">
    <name type="scientific">Punica granatum</name>
    <name type="common">Pomegranate</name>
    <dbReference type="NCBI Taxonomy" id="22663"/>
    <lineage>
        <taxon>Eukaryota</taxon>
        <taxon>Viridiplantae</taxon>
        <taxon>Streptophyta</taxon>
        <taxon>Embryophyta</taxon>
        <taxon>Tracheophyta</taxon>
        <taxon>Spermatophyta</taxon>
        <taxon>Magnoliopsida</taxon>
        <taxon>eudicotyledons</taxon>
        <taxon>Gunneridae</taxon>
        <taxon>Pentapetalae</taxon>
        <taxon>rosids</taxon>
        <taxon>malvids</taxon>
        <taxon>Myrtales</taxon>
        <taxon>Lythraceae</taxon>
        <taxon>Punica</taxon>
    </lineage>
</organism>
<name>A0A6P8D6W2_PUNGR</name>
<reference evidence="3" key="2">
    <citation type="submission" date="2025-08" db="UniProtKB">
        <authorList>
            <consortium name="RefSeq"/>
        </authorList>
    </citation>
    <scope>IDENTIFICATION</scope>
    <source>
        <tissue evidence="3">Leaf</tissue>
    </source>
</reference>
<dbReference type="PANTHER" id="PTHR35317:SF24">
    <property type="entry name" value="RETROVIRUS-RELATED POL POLYPROTEIN FROM TRANSPOSON TNT 1-94"/>
    <property type="match status" value="1"/>
</dbReference>
<dbReference type="PANTHER" id="PTHR35317">
    <property type="entry name" value="OS04G0629600 PROTEIN"/>
    <property type="match status" value="1"/>
</dbReference>
<evidence type="ECO:0000256" key="1">
    <source>
        <dbReference type="SAM" id="MobiDB-lite"/>
    </source>
</evidence>
<evidence type="ECO:0000313" key="2">
    <source>
        <dbReference type="Proteomes" id="UP000515151"/>
    </source>
</evidence>
<dbReference type="OrthoDB" id="8063676at2759"/>
<proteinExistence type="predicted"/>
<dbReference type="RefSeq" id="XP_031387078.1">
    <property type="nucleotide sequence ID" value="XM_031531218.1"/>
</dbReference>
<dbReference type="Proteomes" id="UP000515151">
    <property type="component" value="Chromosome 3"/>
</dbReference>
<keyword evidence="2" id="KW-1185">Reference proteome</keyword>
<feature type="compositionally biased region" description="Basic and acidic residues" evidence="1">
    <location>
        <begin position="236"/>
        <end position="251"/>
    </location>
</feature>
<sequence length="315" mass="36525">MEAGLSSMSAIAPLVFDGENYHAWAVKMAAYMEGSDLWEAIEQNYEVTSLPDNPTMNQIRYHKERTTRKAKARLCLYVAISPIFTRIMRLVSAKEIWGFLKAEYEGDEKVRSMKVLNLMREFERQRMDESESVNEYYEKLINITNKIRILGSKMKDERLVHKILVSLLEKFEATIAYLENTKDLFDIKLAELLSALQAQEQRRNMRCKGTLEGVMQTRLKINAREKGKKWHNQKGNAEDSKAQVRERSCSGVDQKEKGKQYASYSPCQHCGKKGYPSFKCSRKPNVKCRSWGILRKFLEKVVRGKEEKLKWQSGG</sequence>
<gene>
    <name evidence="3" type="primary">LOC116200368</name>
</gene>
<protein>
    <submittedName>
        <fullName evidence="3">Uncharacterized protein LOC116200368</fullName>
    </submittedName>
</protein>
<accession>A0A6P8D6W2</accession>
<feature type="region of interest" description="Disordered" evidence="1">
    <location>
        <begin position="225"/>
        <end position="251"/>
    </location>
</feature>
<dbReference type="AlphaFoldDB" id="A0A6P8D6W2"/>
<dbReference type="GeneID" id="116200368"/>
<reference evidence="2" key="1">
    <citation type="journal article" date="2020" name="Plant Biotechnol. J.">
        <title>The pomegranate (Punica granatum L.) draft genome dissects genetic divergence between soft- and hard-seeded cultivars.</title>
        <authorList>
            <person name="Luo X."/>
            <person name="Li H."/>
            <person name="Wu Z."/>
            <person name="Yao W."/>
            <person name="Zhao P."/>
            <person name="Cao D."/>
            <person name="Yu H."/>
            <person name="Li K."/>
            <person name="Poudel K."/>
            <person name="Zhao D."/>
            <person name="Zhang F."/>
            <person name="Xia X."/>
            <person name="Chen L."/>
            <person name="Wang Q."/>
            <person name="Jing D."/>
            <person name="Cao S."/>
        </authorList>
    </citation>
    <scope>NUCLEOTIDE SEQUENCE [LARGE SCALE GENOMIC DNA]</scope>
    <source>
        <strain evidence="2">cv. Tunisia</strain>
    </source>
</reference>
<dbReference type="Pfam" id="PF14223">
    <property type="entry name" value="Retrotran_gag_2"/>
    <property type="match status" value="1"/>
</dbReference>
<evidence type="ECO:0000313" key="3">
    <source>
        <dbReference type="RefSeq" id="XP_031387078.1"/>
    </source>
</evidence>